<dbReference type="GO" id="GO:0010181">
    <property type="term" value="F:FMN binding"/>
    <property type="evidence" value="ECO:0007669"/>
    <property type="project" value="InterPro"/>
</dbReference>
<dbReference type="GO" id="GO:0050661">
    <property type="term" value="F:NADP binding"/>
    <property type="evidence" value="ECO:0007669"/>
    <property type="project" value="InterPro"/>
</dbReference>
<accession>A0A2G5I8L0</accession>
<keyword evidence="2" id="KW-0285">Flavoprotein</keyword>
<evidence type="ECO:0000313" key="8">
    <source>
        <dbReference type="EMBL" id="WPA96919.1"/>
    </source>
</evidence>
<dbReference type="InterPro" id="IPR044152">
    <property type="entry name" value="YqjM-like"/>
</dbReference>
<dbReference type="Gene3D" id="3.20.20.70">
    <property type="entry name" value="Aldolase class I"/>
    <property type="match status" value="1"/>
</dbReference>
<organism evidence="7 9">
    <name type="scientific">Cercospora beticola</name>
    <name type="common">Sugarbeet leaf spot fungus</name>
    <dbReference type="NCBI Taxonomy" id="122368"/>
    <lineage>
        <taxon>Eukaryota</taxon>
        <taxon>Fungi</taxon>
        <taxon>Dikarya</taxon>
        <taxon>Ascomycota</taxon>
        <taxon>Pezizomycotina</taxon>
        <taxon>Dothideomycetes</taxon>
        <taxon>Dothideomycetidae</taxon>
        <taxon>Mycosphaerellales</taxon>
        <taxon>Mycosphaerellaceae</taxon>
        <taxon>Cercospora</taxon>
    </lineage>
</organism>
<evidence type="ECO:0000256" key="1">
    <source>
        <dbReference type="ARBA" id="ARBA00001917"/>
    </source>
</evidence>
<evidence type="ECO:0000313" key="10">
    <source>
        <dbReference type="Proteomes" id="UP001302367"/>
    </source>
</evidence>
<keyword evidence="4" id="KW-0521">NADP</keyword>
<dbReference type="Proteomes" id="UP000230605">
    <property type="component" value="Chromosome 1"/>
</dbReference>
<dbReference type="InterPro" id="IPR001155">
    <property type="entry name" value="OxRdtase_FMN_N"/>
</dbReference>
<dbReference type="PANTHER" id="PTHR43303">
    <property type="entry name" value="NADPH DEHYDROGENASE C23G7.10C-RELATED"/>
    <property type="match status" value="1"/>
</dbReference>
<gene>
    <name evidence="7" type="ORF">CB0940_01480</name>
    <name evidence="8" type="ORF">RHO25_001527</name>
</gene>
<keyword evidence="5" id="KW-0560">Oxidoreductase</keyword>
<evidence type="ECO:0000259" key="6">
    <source>
        <dbReference type="Pfam" id="PF00724"/>
    </source>
</evidence>
<dbReference type="SUPFAM" id="SSF51395">
    <property type="entry name" value="FMN-linked oxidoreductases"/>
    <property type="match status" value="1"/>
</dbReference>
<evidence type="ECO:0000256" key="5">
    <source>
        <dbReference type="ARBA" id="ARBA00023002"/>
    </source>
</evidence>
<proteinExistence type="predicted"/>
<evidence type="ECO:0000256" key="2">
    <source>
        <dbReference type="ARBA" id="ARBA00022630"/>
    </source>
</evidence>
<dbReference type="CDD" id="cd02932">
    <property type="entry name" value="OYE_YqiM_FMN"/>
    <property type="match status" value="1"/>
</dbReference>
<evidence type="ECO:0000313" key="7">
    <source>
        <dbReference type="EMBL" id="PIB01072.1"/>
    </source>
</evidence>
<dbReference type="OrthoDB" id="72788at2759"/>
<feature type="domain" description="NADH:flavin oxidoreductase/NADH oxidase N-terminal" evidence="6">
    <location>
        <begin position="65"/>
        <end position="411"/>
    </location>
</feature>
<evidence type="ECO:0000256" key="3">
    <source>
        <dbReference type="ARBA" id="ARBA00022643"/>
    </source>
</evidence>
<dbReference type="Proteomes" id="UP001302367">
    <property type="component" value="Chromosome 1"/>
</dbReference>
<dbReference type="EMBL" id="CP134184">
    <property type="protein sequence ID" value="WPA96919.1"/>
    <property type="molecule type" value="Genomic_DNA"/>
</dbReference>
<reference evidence="8 10" key="2">
    <citation type="submission" date="2023-09" db="EMBL/GenBank/DDBJ databases">
        <title>Complete-Gapless Cercospora beticola genome.</title>
        <authorList>
            <person name="Wyatt N.A."/>
            <person name="Spanner R.E."/>
            <person name="Bolton M.D."/>
        </authorList>
    </citation>
    <scope>NUCLEOTIDE SEQUENCE [LARGE SCALE GENOMIC DNA]</scope>
    <source>
        <strain evidence="8">Cb09-40</strain>
    </source>
</reference>
<reference evidence="7 9" key="1">
    <citation type="submission" date="2015-10" db="EMBL/GenBank/DDBJ databases">
        <title>The cercosporin biosynthetic gene cluster was horizontally transferred to several fungal lineages and shown to be expanded in Cercospora beticola based on microsynteny with recipient genomes.</title>
        <authorList>
            <person name="De Jonge R."/>
            <person name="Ebert M.K."/>
            <person name="Suttle J.C."/>
            <person name="Jurick Ii W.M."/>
            <person name="Secor G.A."/>
            <person name="Thomma B.P."/>
            <person name="Van De Peer Y."/>
            <person name="Bolton M.D."/>
        </authorList>
    </citation>
    <scope>NUCLEOTIDE SEQUENCE [LARGE SCALE GENOMIC DNA]</scope>
    <source>
        <strain evidence="7 9">09-40</strain>
    </source>
</reference>
<keyword evidence="3" id="KW-0288">FMN</keyword>
<evidence type="ECO:0000256" key="4">
    <source>
        <dbReference type="ARBA" id="ARBA00022857"/>
    </source>
</evidence>
<keyword evidence="10" id="KW-1185">Reference proteome</keyword>
<name>A0A2G5I8L0_CERBT</name>
<dbReference type="GO" id="GO:0003959">
    <property type="term" value="F:NADPH dehydrogenase activity"/>
    <property type="evidence" value="ECO:0007669"/>
    <property type="project" value="InterPro"/>
</dbReference>
<dbReference type="AlphaFoldDB" id="A0A2G5I8L0"/>
<comment type="cofactor">
    <cofactor evidence="1">
        <name>FMN</name>
        <dbReference type="ChEBI" id="CHEBI:58210"/>
    </cofactor>
</comment>
<dbReference type="InterPro" id="IPR013785">
    <property type="entry name" value="Aldolase_TIM"/>
</dbReference>
<dbReference type="EMBL" id="LKMD01000100">
    <property type="protein sequence ID" value="PIB01072.1"/>
    <property type="molecule type" value="Genomic_DNA"/>
</dbReference>
<dbReference type="PANTHER" id="PTHR43303:SF4">
    <property type="entry name" value="NADPH DEHYDROGENASE C23G7.10C-RELATED"/>
    <property type="match status" value="1"/>
</dbReference>
<dbReference type="Pfam" id="PF00724">
    <property type="entry name" value="Oxidored_FMN"/>
    <property type="match status" value="1"/>
</dbReference>
<evidence type="ECO:0000313" key="9">
    <source>
        <dbReference type="Proteomes" id="UP000230605"/>
    </source>
</evidence>
<protein>
    <submittedName>
        <fullName evidence="7">Putative NADPH dehydrogenase</fullName>
    </submittedName>
</protein>
<sequence length="427" mass="46308">MSCFTRTRLSLRIPEKILNGTDVCPGTTRRLSTIINAAARDAPYFTPAQEPPAGTAKAPSDEAVSLFKPLTLRGMTMQNRIMVSPMCQYSAQDGHQTDWHMAHLSSFLMRGPGLTMVEATAVEPQGRTTPEDTGLWKDSQIEPLRRIVDFAHSQGQKIGIQLAHAGRKASMVAPWLAFPPAISEVVAGGWPSEVIGPSSISWSDRNAPVRAMDPEDIDRVRAAFRTSARRAVHAGVDAIECHAAHGYLLHSFCSPLSNVRTDDFGGSFDNRTRLLRLVIEDLRAVMPTDMPLFVRISGSDGLEDTEFADRSWTPEDAVHLAQILAGLGVDLIDVSYGGSHVSQKVLQGDANQAHFAHAIKQVVGDEVAVGTVGNITTASVAQAQIDKGLNVAVVGRQFLKDPNLVANWAKELGVQIAQAHQLSWMIK</sequence>